<dbReference type="PANTHER" id="PTHR40114:SF1">
    <property type="entry name" value="SLR0698 PROTEIN"/>
    <property type="match status" value="1"/>
</dbReference>
<dbReference type="CDD" id="cd07761">
    <property type="entry name" value="CYTH-like_CthTTM-like"/>
    <property type="match status" value="1"/>
</dbReference>
<accession>B0MFM2</accession>
<evidence type="ECO:0000259" key="2">
    <source>
        <dbReference type="PROSITE" id="PS51707"/>
    </source>
</evidence>
<feature type="domain" description="CYTH" evidence="2">
    <location>
        <begin position="33"/>
        <end position="180"/>
    </location>
</feature>
<dbReference type="AlphaFoldDB" id="B0MFM2"/>
<dbReference type="Pfam" id="PF01928">
    <property type="entry name" value="CYTH"/>
    <property type="match status" value="1"/>
</dbReference>
<dbReference type="PROSITE" id="PS51707">
    <property type="entry name" value="CYTH"/>
    <property type="match status" value="1"/>
</dbReference>
<reference evidence="3" key="2">
    <citation type="submission" date="2013-11" db="EMBL/GenBank/DDBJ databases">
        <title>Draft genome sequence of Anaerostipes caccae (DSM 14662).</title>
        <authorList>
            <person name="Sudarsanam P."/>
            <person name="Ley R."/>
            <person name="Guruge J."/>
            <person name="Turnbaugh P.J."/>
            <person name="Mahowald M."/>
            <person name="Liep D."/>
            <person name="Gordon J."/>
        </authorList>
    </citation>
    <scope>NUCLEOTIDE SEQUENCE</scope>
    <source>
        <strain evidence="3">DSM 14662</strain>
    </source>
</reference>
<feature type="active site" description="Proton acceptor" evidence="1">
    <location>
        <position position="61"/>
    </location>
</feature>
<dbReference type="STRING" id="411490.ANACAC_02121"/>
<proteinExistence type="predicted"/>
<evidence type="ECO:0000313" key="4">
    <source>
        <dbReference type="Proteomes" id="UP000004935"/>
    </source>
</evidence>
<name>B0MFM2_ANACD</name>
<dbReference type="Gene3D" id="2.40.320.10">
    <property type="entry name" value="Hypothetical Protein Pfu-838710-001"/>
    <property type="match status" value="1"/>
</dbReference>
<dbReference type="EMBL" id="ABAX03000014">
    <property type="protein sequence ID" value="EDR96892.1"/>
    <property type="molecule type" value="Genomic_DNA"/>
</dbReference>
<dbReference type="InterPro" id="IPR012042">
    <property type="entry name" value="NeuTTM/CthTTM-like"/>
</dbReference>
<gene>
    <name evidence="3" type="ORF">ANACAC_02121</name>
</gene>
<dbReference type="PIRSF" id="PIRSF016487">
    <property type="entry name" value="CYTH_UCP016487"/>
    <property type="match status" value="1"/>
</dbReference>
<dbReference type="PANTHER" id="PTHR40114">
    <property type="entry name" value="SLR0698 PROTEIN"/>
    <property type="match status" value="1"/>
</dbReference>
<dbReference type="Proteomes" id="UP000004935">
    <property type="component" value="Unassembled WGS sequence"/>
</dbReference>
<dbReference type="InterPro" id="IPR023577">
    <property type="entry name" value="CYTH_domain"/>
</dbReference>
<organism evidence="3 4">
    <name type="scientific">Anaerostipes caccae (strain DSM 14662 / CCUG 47493 / JCM 13470 / NCIMB 13811 / L1-92)</name>
    <dbReference type="NCBI Taxonomy" id="411490"/>
    <lineage>
        <taxon>Bacteria</taxon>
        <taxon>Bacillati</taxon>
        <taxon>Bacillota</taxon>
        <taxon>Clostridia</taxon>
        <taxon>Lachnospirales</taxon>
        <taxon>Lachnospiraceae</taxon>
        <taxon>Anaerostipes</taxon>
    </lineage>
</organism>
<keyword evidence="4" id="KW-1185">Reference proteome</keyword>
<reference evidence="3" key="1">
    <citation type="submission" date="2007-11" db="EMBL/GenBank/DDBJ databases">
        <authorList>
            <person name="Fulton L."/>
            <person name="Clifton S."/>
            <person name="Fulton B."/>
            <person name="Xu J."/>
            <person name="Minx P."/>
            <person name="Pepin K.H."/>
            <person name="Johnson M."/>
            <person name="Thiruvilangam P."/>
            <person name="Bhonagiri V."/>
            <person name="Nash W.E."/>
            <person name="Mardis E.R."/>
            <person name="Wilson R.K."/>
        </authorList>
    </citation>
    <scope>NUCLEOTIDE SEQUENCE [LARGE SCALE GENOMIC DNA]</scope>
    <source>
        <strain evidence="3">DSM 14662</strain>
    </source>
</reference>
<evidence type="ECO:0000313" key="3">
    <source>
        <dbReference type="EMBL" id="EDR96892.1"/>
    </source>
</evidence>
<dbReference type="SMART" id="SM01118">
    <property type="entry name" value="CYTH"/>
    <property type="match status" value="1"/>
</dbReference>
<dbReference type="InterPro" id="IPR033469">
    <property type="entry name" value="CYTH-like_dom_sf"/>
</dbReference>
<dbReference type="eggNOG" id="COG2954">
    <property type="taxonomic scope" value="Bacteria"/>
</dbReference>
<evidence type="ECO:0000256" key="1">
    <source>
        <dbReference type="PIRSR" id="PIRSR016487-1"/>
    </source>
</evidence>
<dbReference type="HOGENOM" id="CLU_109545_0_0_9"/>
<protein>
    <submittedName>
        <fullName evidence="3">Adenylate cyclase</fullName>
    </submittedName>
</protein>
<comment type="caution">
    <text evidence="3">The sequence shown here is derived from an EMBL/GenBank/DDBJ whole genome shotgun (WGS) entry which is preliminary data.</text>
</comment>
<sequence>MFLKHFKSFLLSCQFPLHSVSAAYIMRKKEERTMEIERKFIVTDPPKDLDSYPHSEIEQGYLCMEPVIRIRRLDHDYILTYKSKGLMKRAEHEFPLTKQAYEHLKSKIDGILIYKTRYQIPASGSLTIELDIFHGDHEGLMMAEVEFPSEEAALDYEGPEWFEDEVTLDPRYQNNNLANR</sequence>
<dbReference type="SUPFAM" id="SSF55154">
    <property type="entry name" value="CYTH-like phosphatases"/>
    <property type="match status" value="1"/>
</dbReference>